<dbReference type="EMBL" id="OZ034815">
    <property type="protein sequence ID" value="CAL1367235.1"/>
    <property type="molecule type" value="Genomic_DNA"/>
</dbReference>
<dbReference type="AlphaFoldDB" id="A0AAV2D7G0"/>
<dbReference type="InterPro" id="IPR000477">
    <property type="entry name" value="RT_dom"/>
</dbReference>
<evidence type="ECO:0000259" key="1">
    <source>
        <dbReference type="PROSITE" id="PS50878"/>
    </source>
</evidence>
<evidence type="ECO:0000313" key="3">
    <source>
        <dbReference type="Proteomes" id="UP001497516"/>
    </source>
</evidence>
<dbReference type="CDD" id="cd01650">
    <property type="entry name" value="RT_nLTR_like"/>
    <property type="match status" value="1"/>
</dbReference>
<name>A0AAV2D7G0_9ROSI</name>
<feature type="domain" description="Reverse transcriptase" evidence="1">
    <location>
        <begin position="188"/>
        <end position="449"/>
    </location>
</feature>
<evidence type="ECO:0000313" key="2">
    <source>
        <dbReference type="EMBL" id="CAL1367235.1"/>
    </source>
</evidence>
<sequence length="453" mass="52890">MDRTQKLKREKELRQRLQELQGPIRTQDIIEEESFLLWELDKWWTSEESFWAQRSRNGWLQEGDQNTGFFHASTIRRKHRNRILKLRDALGNWLDKPDELDHHVNDFYRHLFESRRGSFDHSLLTGFPALVTDEINNTLTAQITKEEVRKAVFQLGANKAPGPDGFPGHFFRTYWSCIEDIFCKEIFDFFRTGIMTEGWNDTFITLIPKVDHPEMIGQFRPISCCNFRYKVITKIMTIRLQPWLPNLVNELQAAFTGGRQIQDNIVIVHEVLNQFKKNKKKKKKEMMLKLDMKKAYDLVEWDFLINLLKAYGFNDTWCGWVQACISTVKFRLLFNGAPSTDFTPSRGIRQGDPLSPLLFILMSNSLSFMIEKAAQRQFIKGIKLNRECPILTHCLFADDTVIFGEASVREADNILSIIHDYGSITGQEVNREKSSMFLSIIHDYVPLAVFCSK</sequence>
<dbReference type="SUPFAM" id="SSF56672">
    <property type="entry name" value="DNA/RNA polymerases"/>
    <property type="match status" value="1"/>
</dbReference>
<keyword evidence="3" id="KW-1185">Reference proteome</keyword>
<dbReference type="Proteomes" id="UP001497516">
    <property type="component" value="Chromosome 2"/>
</dbReference>
<dbReference type="PROSITE" id="PS50878">
    <property type="entry name" value="RT_POL"/>
    <property type="match status" value="1"/>
</dbReference>
<dbReference type="PANTHER" id="PTHR31635:SF196">
    <property type="entry name" value="REVERSE TRANSCRIPTASE DOMAIN-CONTAINING PROTEIN-RELATED"/>
    <property type="match status" value="1"/>
</dbReference>
<accession>A0AAV2D7G0</accession>
<dbReference type="InterPro" id="IPR043502">
    <property type="entry name" value="DNA/RNA_pol_sf"/>
</dbReference>
<organism evidence="2 3">
    <name type="scientific">Linum trigynum</name>
    <dbReference type="NCBI Taxonomy" id="586398"/>
    <lineage>
        <taxon>Eukaryota</taxon>
        <taxon>Viridiplantae</taxon>
        <taxon>Streptophyta</taxon>
        <taxon>Embryophyta</taxon>
        <taxon>Tracheophyta</taxon>
        <taxon>Spermatophyta</taxon>
        <taxon>Magnoliopsida</taxon>
        <taxon>eudicotyledons</taxon>
        <taxon>Gunneridae</taxon>
        <taxon>Pentapetalae</taxon>
        <taxon>rosids</taxon>
        <taxon>fabids</taxon>
        <taxon>Malpighiales</taxon>
        <taxon>Linaceae</taxon>
        <taxon>Linum</taxon>
    </lineage>
</organism>
<dbReference type="PANTHER" id="PTHR31635">
    <property type="entry name" value="REVERSE TRANSCRIPTASE DOMAIN-CONTAINING PROTEIN-RELATED"/>
    <property type="match status" value="1"/>
</dbReference>
<proteinExistence type="predicted"/>
<protein>
    <recommendedName>
        <fullName evidence="1">Reverse transcriptase domain-containing protein</fullName>
    </recommendedName>
</protein>
<gene>
    <name evidence="2" type="ORF">LTRI10_LOCUS11010</name>
</gene>
<reference evidence="2 3" key="1">
    <citation type="submission" date="2024-04" db="EMBL/GenBank/DDBJ databases">
        <authorList>
            <person name="Fracassetti M."/>
        </authorList>
    </citation>
    <scope>NUCLEOTIDE SEQUENCE [LARGE SCALE GENOMIC DNA]</scope>
</reference>
<dbReference type="Pfam" id="PF00078">
    <property type="entry name" value="RVT_1"/>
    <property type="match status" value="1"/>
</dbReference>